<dbReference type="OrthoDB" id="3529261at2759"/>
<dbReference type="AlphaFoldDB" id="A0A2J6S3U8"/>
<accession>A0A2J6S3U8</accession>
<reference evidence="1 2" key="1">
    <citation type="submission" date="2016-04" db="EMBL/GenBank/DDBJ databases">
        <title>A degradative enzymes factory behind the ericoid mycorrhizal symbiosis.</title>
        <authorList>
            <consortium name="DOE Joint Genome Institute"/>
            <person name="Martino E."/>
            <person name="Morin E."/>
            <person name="Grelet G."/>
            <person name="Kuo A."/>
            <person name="Kohler A."/>
            <person name="Daghino S."/>
            <person name="Barry K."/>
            <person name="Choi C."/>
            <person name="Cichocki N."/>
            <person name="Clum A."/>
            <person name="Copeland A."/>
            <person name="Hainaut M."/>
            <person name="Haridas S."/>
            <person name="Labutti K."/>
            <person name="Lindquist E."/>
            <person name="Lipzen A."/>
            <person name="Khouja H.-R."/>
            <person name="Murat C."/>
            <person name="Ohm R."/>
            <person name="Olson A."/>
            <person name="Spatafora J."/>
            <person name="Veneault-Fourrey C."/>
            <person name="Henrissat B."/>
            <person name="Grigoriev I."/>
            <person name="Martin F."/>
            <person name="Perotto S."/>
        </authorList>
    </citation>
    <scope>NUCLEOTIDE SEQUENCE [LARGE SCALE GENOMIC DNA]</scope>
    <source>
        <strain evidence="1 2">F</strain>
    </source>
</reference>
<dbReference type="EMBL" id="KZ613940">
    <property type="protein sequence ID" value="PMD45415.1"/>
    <property type="molecule type" value="Genomic_DNA"/>
</dbReference>
<proteinExistence type="predicted"/>
<evidence type="ECO:0000313" key="1">
    <source>
        <dbReference type="EMBL" id="PMD45415.1"/>
    </source>
</evidence>
<organism evidence="1 2">
    <name type="scientific">Hyaloscypha variabilis (strain UAMH 11265 / GT02V1 / F)</name>
    <name type="common">Meliniomyces variabilis</name>
    <dbReference type="NCBI Taxonomy" id="1149755"/>
    <lineage>
        <taxon>Eukaryota</taxon>
        <taxon>Fungi</taxon>
        <taxon>Dikarya</taxon>
        <taxon>Ascomycota</taxon>
        <taxon>Pezizomycotina</taxon>
        <taxon>Leotiomycetes</taxon>
        <taxon>Helotiales</taxon>
        <taxon>Hyaloscyphaceae</taxon>
        <taxon>Hyaloscypha</taxon>
        <taxon>Hyaloscypha variabilis</taxon>
    </lineage>
</organism>
<evidence type="ECO:0008006" key="3">
    <source>
        <dbReference type="Google" id="ProtNLM"/>
    </source>
</evidence>
<keyword evidence="2" id="KW-1185">Reference proteome</keyword>
<dbReference type="Proteomes" id="UP000235786">
    <property type="component" value="Unassembled WGS sequence"/>
</dbReference>
<evidence type="ECO:0000313" key="2">
    <source>
        <dbReference type="Proteomes" id="UP000235786"/>
    </source>
</evidence>
<name>A0A2J6S3U8_HYAVF</name>
<gene>
    <name evidence="1" type="ORF">L207DRAFT_578333</name>
</gene>
<protein>
    <recommendedName>
        <fullName evidence="3">SprT-like domain-containing protein</fullName>
    </recommendedName>
</protein>
<sequence>MRVVVTVFLRESEGRGREEMLVEYRGILLHEMIHAFLMCWACDFEDCSDAKDVFGKGHGPAWRDIAYALESAARDLSFWNLELGRGRGEALAIEVTAVCSTAWWR</sequence>